<evidence type="ECO:0000313" key="2">
    <source>
        <dbReference type="Proteomes" id="UP000438429"/>
    </source>
</evidence>
<proteinExistence type="predicted"/>
<dbReference type="EMBL" id="VEVO01000015">
    <property type="protein sequence ID" value="KAF0030693.1"/>
    <property type="molecule type" value="Genomic_DNA"/>
</dbReference>
<accession>A0A6A4S8L0</accession>
<comment type="caution">
    <text evidence="1">The sequence shown here is derived from an EMBL/GenBank/DDBJ whole genome shotgun (WGS) entry which is preliminary data.</text>
</comment>
<dbReference type="Proteomes" id="UP000438429">
    <property type="component" value="Unassembled WGS sequence"/>
</dbReference>
<sequence>MAALWKRRMPMDCIQFAVVMRAGAHADTCEDRKSVLQPPYALASAHVYMWRLEERRQERKTSSLAAAATRFEALTKGGKVRTSRDKCFGFFLFSSSYPQWEAASSGKMAAAAAAAVNHRPHNATVFTQTHECGHFVIHVGQHELIKSATC</sequence>
<reference evidence="1 2" key="1">
    <citation type="submission" date="2019-06" db="EMBL/GenBank/DDBJ databases">
        <title>Draft genomes of female and male turbot (Scophthalmus maximus).</title>
        <authorList>
            <person name="Xu H."/>
            <person name="Xu X.-W."/>
            <person name="Shao C."/>
            <person name="Chen S."/>
        </authorList>
    </citation>
    <scope>NUCLEOTIDE SEQUENCE [LARGE SCALE GENOMIC DNA]</scope>
    <source>
        <strain evidence="1">Ysfricsl-2016a</strain>
        <tissue evidence="1">Blood</tissue>
    </source>
</reference>
<organism evidence="1 2">
    <name type="scientific">Scophthalmus maximus</name>
    <name type="common">Turbot</name>
    <name type="synonym">Psetta maxima</name>
    <dbReference type="NCBI Taxonomy" id="52904"/>
    <lineage>
        <taxon>Eukaryota</taxon>
        <taxon>Metazoa</taxon>
        <taxon>Chordata</taxon>
        <taxon>Craniata</taxon>
        <taxon>Vertebrata</taxon>
        <taxon>Euteleostomi</taxon>
        <taxon>Actinopterygii</taxon>
        <taxon>Neopterygii</taxon>
        <taxon>Teleostei</taxon>
        <taxon>Neoteleostei</taxon>
        <taxon>Acanthomorphata</taxon>
        <taxon>Carangaria</taxon>
        <taxon>Pleuronectiformes</taxon>
        <taxon>Pleuronectoidei</taxon>
        <taxon>Scophthalmidae</taxon>
        <taxon>Scophthalmus</taxon>
    </lineage>
</organism>
<evidence type="ECO:0000313" key="1">
    <source>
        <dbReference type="EMBL" id="KAF0030693.1"/>
    </source>
</evidence>
<dbReference type="AlphaFoldDB" id="A0A6A4S8L0"/>
<gene>
    <name evidence="1" type="ORF">F2P81_017424</name>
</gene>
<protein>
    <submittedName>
        <fullName evidence="1">Uncharacterized protein</fullName>
    </submittedName>
</protein>
<name>A0A6A4S8L0_SCOMX</name>